<dbReference type="EMBL" id="MH430881">
    <property type="protein sequence ID" value="AZF85572.1"/>
    <property type="molecule type" value="Genomic_DNA"/>
</dbReference>
<evidence type="ECO:0000313" key="2">
    <source>
        <dbReference type="EMBL" id="AZF85739.1"/>
    </source>
</evidence>
<geneLocation type="plasmid" evidence="2">
    <name>pSa44-CIP</name>
</geneLocation>
<protein>
    <submittedName>
        <fullName evidence="1">Uncharacterized protein</fullName>
    </submittedName>
</protein>
<gene>
    <name evidence="1" type="ORF">KADIGFNM_00235</name>
    <name evidence="2" type="ORF">KADIGFNM_00402</name>
</gene>
<keyword evidence="1" id="KW-0614">Plasmid</keyword>
<dbReference type="AlphaFoldDB" id="A0A3G8EV16"/>
<geneLocation type="plasmid" evidence="1">
    <name>pSa44-CIP-CRO</name>
</geneLocation>
<accession>A0A3G8EV16</accession>
<sequence length="171" mass="19315">MCNGNLKNSPMRRWSMAFYGSLRVLPRRAPVAFSLSVAFLPDCGRADGESAALLVDEVLPEQPMRHGVELPFQLRSCFQPPEIMGGAGHRLPLIATHLSRKRAIPTKWPRRRGHPDPAFWIALNLNVHFTCCFSTCVCRAIPRSARFRWSSADQPRAHPLTHTIAHRWVAI</sequence>
<dbReference type="EMBL" id="MH430882">
    <property type="protein sequence ID" value="AZF85739.1"/>
    <property type="molecule type" value="Genomic_DNA"/>
</dbReference>
<evidence type="ECO:0000313" key="1">
    <source>
        <dbReference type="EMBL" id="AZF85572.1"/>
    </source>
</evidence>
<organism evidence="1">
    <name type="scientific">Salmonella enterica subsp. enterica serovar London</name>
    <dbReference type="NCBI Taxonomy" id="149390"/>
    <lineage>
        <taxon>Bacteria</taxon>
        <taxon>Pseudomonadati</taxon>
        <taxon>Pseudomonadota</taxon>
        <taxon>Gammaproteobacteria</taxon>
        <taxon>Enterobacterales</taxon>
        <taxon>Enterobacteriaceae</taxon>
        <taxon>Salmonella</taxon>
    </lineage>
</organism>
<reference evidence="1" key="1">
    <citation type="submission" date="2018-06" db="EMBL/GenBank/DDBJ databases">
        <title>Plasmids in strain Sa44.</title>
        <authorList>
            <person name="Chen K."/>
            <person name="Chen S."/>
        </authorList>
    </citation>
    <scope>NUCLEOTIDE SEQUENCE</scope>
    <source>
        <strain evidence="1">3-5</strain>
        <plasmid evidence="2">pSa44-CIP</plasmid>
        <plasmid evidence="1">pSa44-CIP-CRO</plasmid>
    </source>
</reference>
<proteinExistence type="predicted"/>
<name>A0A3G8EV16_SALET</name>